<sequence length="539" mass="61267">MTNFLTKIRLIYIPYLIIATSFIVIYSLLDWLLLIKIELPVNEELVHFWLAFVLPWVPVFIWLSPRIRLLVLKDKKGNLPFLYRFIAAIVIAVPVIIAQDYLVTATGSLTKLQNISEINGQSLTKYYELKEHFIDKWHIAVYRRTEISGRNNETLSLIIDVACPILERQENLGDLTKLNNTQYVISPKAWLCYEFKKNISNHLSDDEKNIEFKTFDTVTNNEFKEKNFDEFVYLDRIGKNDRRNAYLKAISTKFSDLEKPIILEAVNKPFEARNGEKLKWIFLSMGIGAAVWLLMICIPKINTVEMRKREGYTFSSDWRTFYQSVTKFKSFGNIQITVIIIALNVLVFLVMVFAGLGVISFDSHDLLKLGANFRPKTIDGEWWRLLTSIFLHAGLMHLFANMVGLFLVAIFLEPLLGRLKYAVAYLICGVVASGASILWHPATISIGASGAIMGLYGVLLALLTTNKIHTNAKRSILIITLPLVAINLFLGFFGGVDNAAHVGGLLCGLLMGYGFYFWGDLPEPKTQIAHVSIKENHDK</sequence>
<keyword evidence="6 7" id="KW-0472">Membrane</keyword>
<name>A0A562UDI5_9SPHI</name>
<keyword evidence="9" id="KW-0645">Protease</keyword>
<feature type="transmembrane region" description="Helical" evidence="7">
    <location>
        <begin position="12"/>
        <end position="34"/>
    </location>
</feature>
<keyword evidence="5 7" id="KW-1133">Transmembrane helix</keyword>
<dbReference type="InterPro" id="IPR022764">
    <property type="entry name" value="Peptidase_S54_rhomboid_dom"/>
</dbReference>
<evidence type="ECO:0000313" key="10">
    <source>
        <dbReference type="Proteomes" id="UP000317010"/>
    </source>
</evidence>
<dbReference type="OrthoDB" id="9778341at2"/>
<dbReference type="GO" id="GO:0016020">
    <property type="term" value="C:membrane"/>
    <property type="evidence" value="ECO:0007669"/>
    <property type="project" value="UniProtKB-SubCell"/>
</dbReference>
<dbReference type="GO" id="GO:0006508">
    <property type="term" value="P:proteolysis"/>
    <property type="evidence" value="ECO:0007669"/>
    <property type="project" value="UniProtKB-KW"/>
</dbReference>
<evidence type="ECO:0000256" key="7">
    <source>
        <dbReference type="SAM" id="Phobius"/>
    </source>
</evidence>
<dbReference type="InterPro" id="IPR050925">
    <property type="entry name" value="Rhomboid_protease_S54"/>
</dbReference>
<comment type="caution">
    <text evidence="9">The sequence shown here is derived from an EMBL/GenBank/DDBJ whole genome shotgun (WGS) entry which is preliminary data.</text>
</comment>
<evidence type="ECO:0000256" key="2">
    <source>
        <dbReference type="ARBA" id="ARBA00009045"/>
    </source>
</evidence>
<dbReference type="AlphaFoldDB" id="A0A562UDI5"/>
<dbReference type="InterPro" id="IPR035952">
    <property type="entry name" value="Rhomboid-like_sf"/>
</dbReference>
<keyword evidence="4" id="KW-0378">Hydrolase</keyword>
<dbReference type="SUPFAM" id="SSF144091">
    <property type="entry name" value="Rhomboid-like"/>
    <property type="match status" value="1"/>
</dbReference>
<dbReference type="GO" id="GO:0004252">
    <property type="term" value="F:serine-type endopeptidase activity"/>
    <property type="evidence" value="ECO:0007669"/>
    <property type="project" value="InterPro"/>
</dbReference>
<feature type="domain" description="Peptidase S54 rhomboid" evidence="8">
    <location>
        <begin position="380"/>
        <end position="514"/>
    </location>
</feature>
<feature type="transmembrane region" description="Helical" evidence="7">
    <location>
        <begin position="46"/>
        <end position="69"/>
    </location>
</feature>
<keyword evidence="3 7" id="KW-0812">Transmembrane</keyword>
<dbReference type="Gene3D" id="1.20.1540.10">
    <property type="entry name" value="Rhomboid-like"/>
    <property type="match status" value="1"/>
</dbReference>
<proteinExistence type="inferred from homology"/>
<dbReference type="PANTHER" id="PTHR43731:SF14">
    <property type="entry name" value="PRESENILIN-ASSOCIATED RHOMBOID-LIKE PROTEIN, MITOCHONDRIAL"/>
    <property type="match status" value="1"/>
</dbReference>
<evidence type="ECO:0000313" key="9">
    <source>
        <dbReference type="EMBL" id="TWJ03365.1"/>
    </source>
</evidence>
<comment type="subcellular location">
    <subcellularLocation>
        <location evidence="1">Membrane</location>
        <topology evidence="1">Multi-pass membrane protein</topology>
    </subcellularLocation>
</comment>
<dbReference type="Pfam" id="PF01694">
    <property type="entry name" value="Rhomboid"/>
    <property type="match status" value="1"/>
</dbReference>
<feature type="transmembrane region" description="Helical" evidence="7">
    <location>
        <begin position="81"/>
        <end position="102"/>
    </location>
</feature>
<evidence type="ECO:0000256" key="3">
    <source>
        <dbReference type="ARBA" id="ARBA00022692"/>
    </source>
</evidence>
<evidence type="ECO:0000259" key="8">
    <source>
        <dbReference type="Pfam" id="PF01694"/>
    </source>
</evidence>
<feature type="transmembrane region" description="Helical" evidence="7">
    <location>
        <begin position="389"/>
        <end position="412"/>
    </location>
</feature>
<protein>
    <submittedName>
        <fullName evidence="9">Rhomboid protease GluP</fullName>
    </submittedName>
</protein>
<keyword evidence="10" id="KW-1185">Reference proteome</keyword>
<dbReference type="EMBL" id="VLLI01000002">
    <property type="protein sequence ID" value="TWJ03365.1"/>
    <property type="molecule type" value="Genomic_DNA"/>
</dbReference>
<feature type="transmembrane region" description="Helical" evidence="7">
    <location>
        <begin position="336"/>
        <end position="359"/>
    </location>
</feature>
<evidence type="ECO:0000256" key="5">
    <source>
        <dbReference type="ARBA" id="ARBA00022989"/>
    </source>
</evidence>
<feature type="transmembrane region" description="Helical" evidence="7">
    <location>
        <begin position="475"/>
        <end position="493"/>
    </location>
</feature>
<evidence type="ECO:0000256" key="4">
    <source>
        <dbReference type="ARBA" id="ARBA00022801"/>
    </source>
</evidence>
<feature type="transmembrane region" description="Helical" evidence="7">
    <location>
        <begin position="280"/>
        <end position="299"/>
    </location>
</feature>
<gene>
    <name evidence="9" type="ORF">JN11_00903</name>
</gene>
<feature type="transmembrane region" description="Helical" evidence="7">
    <location>
        <begin position="419"/>
        <end position="438"/>
    </location>
</feature>
<comment type="similarity">
    <text evidence="2">Belongs to the peptidase S54 family.</text>
</comment>
<feature type="transmembrane region" description="Helical" evidence="7">
    <location>
        <begin position="444"/>
        <end position="463"/>
    </location>
</feature>
<evidence type="ECO:0000256" key="6">
    <source>
        <dbReference type="ARBA" id="ARBA00023136"/>
    </source>
</evidence>
<evidence type="ECO:0000256" key="1">
    <source>
        <dbReference type="ARBA" id="ARBA00004141"/>
    </source>
</evidence>
<accession>A0A562UDI5</accession>
<feature type="transmembrane region" description="Helical" evidence="7">
    <location>
        <begin position="499"/>
        <end position="518"/>
    </location>
</feature>
<organism evidence="9 10">
    <name type="scientific">Mucilaginibacter frigoritolerans</name>
    <dbReference type="NCBI Taxonomy" id="652788"/>
    <lineage>
        <taxon>Bacteria</taxon>
        <taxon>Pseudomonadati</taxon>
        <taxon>Bacteroidota</taxon>
        <taxon>Sphingobacteriia</taxon>
        <taxon>Sphingobacteriales</taxon>
        <taxon>Sphingobacteriaceae</taxon>
        <taxon>Mucilaginibacter</taxon>
    </lineage>
</organism>
<dbReference type="Proteomes" id="UP000317010">
    <property type="component" value="Unassembled WGS sequence"/>
</dbReference>
<dbReference type="PANTHER" id="PTHR43731">
    <property type="entry name" value="RHOMBOID PROTEASE"/>
    <property type="match status" value="1"/>
</dbReference>
<reference evidence="9 10" key="1">
    <citation type="submission" date="2019-07" db="EMBL/GenBank/DDBJ databases">
        <title>Genomic Encyclopedia of Archaeal and Bacterial Type Strains, Phase II (KMG-II): from individual species to whole genera.</title>
        <authorList>
            <person name="Goeker M."/>
        </authorList>
    </citation>
    <scope>NUCLEOTIDE SEQUENCE [LARGE SCALE GENOMIC DNA]</scope>
    <source>
        <strain evidence="9 10">ATCC BAA-1854</strain>
    </source>
</reference>